<dbReference type="OrthoDB" id="10039103at2759"/>
<protein>
    <submittedName>
        <fullName evidence="2">Glucose-repressible protein</fullName>
    </submittedName>
</protein>
<dbReference type="Pfam" id="PF11034">
    <property type="entry name" value="Grg1"/>
    <property type="match status" value="1"/>
</dbReference>
<evidence type="ECO:0000313" key="3">
    <source>
        <dbReference type="Proteomes" id="UP000038010"/>
    </source>
</evidence>
<feature type="compositionally biased region" description="Basic and acidic residues" evidence="1">
    <location>
        <begin position="25"/>
        <end position="35"/>
    </location>
</feature>
<dbReference type="AlphaFoldDB" id="A0A0N1H278"/>
<feature type="compositionally biased region" description="Basic and acidic residues" evidence="1">
    <location>
        <begin position="48"/>
        <end position="66"/>
    </location>
</feature>
<dbReference type="Proteomes" id="UP000038010">
    <property type="component" value="Unassembled WGS sequence"/>
</dbReference>
<reference evidence="2 3" key="1">
    <citation type="submission" date="2015-06" db="EMBL/GenBank/DDBJ databases">
        <title>Draft genome of the ant-associated black yeast Phialophora attae CBS 131958.</title>
        <authorList>
            <person name="Moreno L.F."/>
            <person name="Stielow B.J."/>
            <person name="de Hoog S."/>
            <person name="Vicente V.A."/>
            <person name="Weiss V.A."/>
            <person name="de Vries M."/>
            <person name="Cruz L.M."/>
            <person name="Souza E.M."/>
        </authorList>
    </citation>
    <scope>NUCLEOTIDE SEQUENCE [LARGE SCALE GENOMIC DNA]</scope>
    <source>
        <strain evidence="2 3">CBS 131958</strain>
    </source>
</reference>
<comment type="caution">
    <text evidence="2">The sequence shown here is derived from an EMBL/GenBank/DDBJ whole genome shotgun (WGS) entry which is preliminary data.</text>
</comment>
<evidence type="ECO:0000313" key="2">
    <source>
        <dbReference type="EMBL" id="KPI38484.1"/>
    </source>
</evidence>
<dbReference type="PANTHER" id="PTHR38789:SF1">
    <property type="entry name" value="GLUCOSE-REPRESSIBLE GENE PROTEIN-RELATED"/>
    <property type="match status" value="1"/>
</dbReference>
<sequence length="73" mass="8016">MNTLRNGKNWVSSKTQGHSAQVQKETNKQVAKDSHAPIGTRIRAAGDAVKHSIDEHSHKRNADVSKHAAKHNV</sequence>
<dbReference type="EMBL" id="LFJN01000018">
    <property type="protein sequence ID" value="KPI38484.1"/>
    <property type="molecule type" value="Genomic_DNA"/>
</dbReference>
<name>A0A0N1H278_9EURO</name>
<proteinExistence type="predicted"/>
<dbReference type="GeneID" id="28736318"/>
<accession>A0A0N1H278</accession>
<organism evidence="2 3">
    <name type="scientific">Cyphellophora attinorum</name>
    <dbReference type="NCBI Taxonomy" id="1664694"/>
    <lineage>
        <taxon>Eukaryota</taxon>
        <taxon>Fungi</taxon>
        <taxon>Dikarya</taxon>
        <taxon>Ascomycota</taxon>
        <taxon>Pezizomycotina</taxon>
        <taxon>Eurotiomycetes</taxon>
        <taxon>Chaetothyriomycetidae</taxon>
        <taxon>Chaetothyriales</taxon>
        <taxon>Cyphellophoraceae</taxon>
        <taxon>Cyphellophora</taxon>
    </lineage>
</organism>
<keyword evidence="3" id="KW-1185">Reference proteome</keyword>
<feature type="compositionally biased region" description="Polar residues" evidence="1">
    <location>
        <begin position="1"/>
        <end position="24"/>
    </location>
</feature>
<gene>
    <name evidence="2" type="ORF">AB675_4308</name>
</gene>
<dbReference type="InterPro" id="IPR020100">
    <property type="entry name" value="Glc-repressible_Grg1"/>
</dbReference>
<dbReference type="RefSeq" id="XP_017998447.1">
    <property type="nucleotide sequence ID" value="XM_018144438.1"/>
</dbReference>
<evidence type="ECO:0000256" key="1">
    <source>
        <dbReference type="SAM" id="MobiDB-lite"/>
    </source>
</evidence>
<dbReference type="VEuPathDB" id="FungiDB:AB675_4308"/>
<dbReference type="PANTHER" id="PTHR38789">
    <property type="entry name" value="REPRESSIBLE PROTEIN GRG1, PUTATIVE (AFU_ORTHOLOGUE AFUA_5G14210)-RELATED"/>
    <property type="match status" value="1"/>
</dbReference>
<feature type="region of interest" description="Disordered" evidence="1">
    <location>
        <begin position="1"/>
        <end position="73"/>
    </location>
</feature>